<dbReference type="KEGG" id="ppru:FDP22_21735"/>
<evidence type="ECO:0000313" key="5">
    <source>
        <dbReference type="Proteomes" id="UP000305888"/>
    </source>
</evidence>
<evidence type="ECO:0000313" key="4">
    <source>
        <dbReference type="EMBL" id="QDL94489.1"/>
    </source>
</evidence>
<organism evidence="4 5">
    <name type="scientific">Paroceanicella profunda</name>
    <dbReference type="NCBI Taxonomy" id="2579971"/>
    <lineage>
        <taxon>Bacteria</taxon>
        <taxon>Pseudomonadati</taxon>
        <taxon>Pseudomonadota</taxon>
        <taxon>Alphaproteobacteria</taxon>
        <taxon>Rhodobacterales</taxon>
        <taxon>Paracoccaceae</taxon>
        <taxon>Paroceanicella</taxon>
    </lineage>
</organism>
<dbReference type="Gene3D" id="3.40.50.720">
    <property type="entry name" value="NAD(P)-binding Rossmann-like Domain"/>
    <property type="match status" value="1"/>
</dbReference>
<gene>
    <name evidence="4" type="ORF">FDP22_21735</name>
</gene>
<evidence type="ECO:0000256" key="1">
    <source>
        <dbReference type="ARBA" id="ARBA00005125"/>
    </source>
</evidence>
<name>A0A5B8G4V9_9RHOB</name>
<evidence type="ECO:0000259" key="3">
    <source>
        <dbReference type="Pfam" id="PF01370"/>
    </source>
</evidence>
<dbReference type="Pfam" id="PF01370">
    <property type="entry name" value="Epimerase"/>
    <property type="match status" value="1"/>
</dbReference>
<keyword evidence="5" id="KW-1185">Reference proteome</keyword>
<dbReference type="EMBL" id="CP040820">
    <property type="protein sequence ID" value="QDL94489.1"/>
    <property type="molecule type" value="Genomic_DNA"/>
</dbReference>
<dbReference type="AlphaFoldDB" id="A0A5B8G4V9"/>
<dbReference type="CDD" id="cd08946">
    <property type="entry name" value="SDR_e"/>
    <property type="match status" value="1"/>
</dbReference>
<proteinExistence type="inferred from homology"/>
<accession>A0A5B8G4V9</accession>
<geneLocation type="plasmid" evidence="5">
    <name>pd4m1b</name>
</geneLocation>
<dbReference type="SUPFAM" id="SSF51735">
    <property type="entry name" value="NAD(P)-binding Rossmann-fold domains"/>
    <property type="match status" value="1"/>
</dbReference>
<dbReference type="RefSeq" id="WP_138576297.1">
    <property type="nucleotide sequence ID" value="NZ_CP040820.1"/>
</dbReference>
<protein>
    <submittedName>
        <fullName evidence="4">NAD(P)-dependent oxidoreductase</fullName>
    </submittedName>
</protein>
<feature type="domain" description="NAD-dependent epimerase/dehydratase" evidence="3">
    <location>
        <begin position="15"/>
        <end position="257"/>
    </location>
</feature>
<comment type="similarity">
    <text evidence="2">Belongs to the NAD(P)-dependent epimerase/dehydratase family.</text>
</comment>
<comment type="pathway">
    <text evidence="1">Bacterial outer membrane biogenesis; LPS O-antigen biosynthesis.</text>
</comment>
<reference evidence="4 5" key="1">
    <citation type="submission" date="2019-06" db="EMBL/GenBank/DDBJ databases">
        <title>Genome sequence of Rhodobacteraceae bacterium D4M1.</title>
        <authorList>
            <person name="Cao J."/>
        </authorList>
    </citation>
    <scope>NUCLEOTIDE SEQUENCE [LARGE SCALE GENOMIC DNA]</scope>
    <source>
        <strain evidence="4 5">D4M1</strain>
        <plasmid evidence="5">pd4m1b</plasmid>
    </source>
</reference>
<dbReference type="Proteomes" id="UP000305888">
    <property type="component" value="Plasmid pD4M1B"/>
</dbReference>
<evidence type="ECO:0000256" key="2">
    <source>
        <dbReference type="ARBA" id="ARBA00007637"/>
    </source>
</evidence>
<dbReference type="OrthoDB" id="7209874at2"/>
<sequence>MTGSANPSSPAPRRVAITGGAGFIGLAAAEALLAGGHAVRALDLAAPPAAFLAHPALAGLDVQPCDTTDGEALCAALRAFGADALIHLAAMTPDAETARSRAGQVVAVNVGGTVAAVEAAARAGVSRVLMLSSVAVYGGSGPWSGATLTEDTALRPDSLYGVTKQAAEGLALHLGAARGLTLTVLRLGPVFGPWERPGALRPDLSPHGRLLELLAEGAPAVLPHEMRGDWLYSRDAGRGIALALGAPGGGSRVFNLGAGRLSTPSDWAGAAGLPRPDIDPARATVAARVRPGRPMLDISALRAFCGHAGGRPLADAAADHMAWRADILPAARTHP</sequence>
<dbReference type="InterPro" id="IPR001509">
    <property type="entry name" value="Epimerase_deHydtase"/>
</dbReference>
<keyword evidence="4" id="KW-0614">Plasmid</keyword>
<dbReference type="PANTHER" id="PTHR43000">
    <property type="entry name" value="DTDP-D-GLUCOSE 4,6-DEHYDRATASE-RELATED"/>
    <property type="match status" value="1"/>
</dbReference>
<dbReference type="InterPro" id="IPR036291">
    <property type="entry name" value="NAD(P)-bd_dom_sf"/>
</dbReference>